<evidence type="ECO:0000256" key="1">
    <source>
        <dbReference type="ARBA" id="ARBA00022801"/>
    </source>
</evidence>
<feature type="active site" description="Proton donor/acceptor" evidence="2">
    <location>
        <position position="129"/>
    </location>
</feature>
<keyword evidence="3" id="KW-0472">Membrane</keyword>
<dbReference type="Pfam" id="PF04203">
    <property type="entry name" value="Sortase"/>
    <property type="match status" value="1"/>
</dbReference>
<feature type="active site" description="Acyl-thioester intermediate" evidence="2">
    <location>
        <position position="186"/>
    </location>
</feature>
<name>A0A919S2W1_9CLOT</name>
<organism evidence="4 5">
    <name type="scientific">Clostridium polyendosporum</name>
    <dbReference type="NCBI Taxonomy" id="69208"/>
    <lineage>
        <taxon>Bacteria</taxon>
        <taxon>Bacillati</taxon>
        <taxon>Bacillota</taxon>
        <taxon>Clostridia</taxon>
        <taxon>Eubacteriales</taxon>
        <taxon>Clostridiaceae</taxon>
        <taxon>Clostridium</taxon>
    </lineage>
</organism>
<gene>
    <name evidence="4" type="ORF">CPJCM30710_29160</name>
</gene>
<evidence type="ECO:0000313" key="4">
    <source>
        <dbReference type="EMBL" id="GIM30250.1"/>
    </source>
</evidence>
<comment type="caution">
    <text evidence="4">The sequence shown here is derived from an EMBL/GenBank/DDBJ whole genome shotgun (WGS) entry which is preliminary data.</text>
</comment>
<dbReference type="InterPro" id="IPR005754">
    <property type="entry name" value="Sortase"/>
</dbReference>
<feature type="transmembrane region" description="Helical" evidence="3">
    <location>
        <begin position="20"/>
        <end position="43"/>
    </location>
</feature>
<keyword evidence="5" id="KW-1185">Reference proteome</keyword>
<dbReference type="InterPro" id="IPR023365">
    <property type="entry name" value="Sortase_dom-sf"/>
</dbReference>
<evidence type="ECO:0000313" key="5">
    <source>
        <dbReference type="Proteomes" id="UP000679179"/>
    </source>
</evidence>
<keyword evidence="1" id="KW-0378">Hydrolase</keyword>
<dbReference type="InterPro" id="IPR041999">
    <property type="entry name" value="Sortase_D_1"/>
</dbReference>
<keyword evidence="3" id="KW-0812">Transmembrane</keyword>
<dbReference type="AlphaFoldDB" id="A0A919S2W1"/>
<dbReference type="RefSeq" id="WP_212904929.1">
    <property type="nucleotide sequence ID" value="NZ_BOPZ01000031.1"/>
</dbReference>
<evidence type="ECO:0000256" key="2">
    <source>
        <dbReference type="PIRSR" id="PIRSR605754-1"/>
    </source>
</evidence>
<proteinExistence type="predicted"/>
<keyword evidence="3" id="KW-1133">Transmembrane helix</keyword>
<sequence length="218" mass="24463">MKKEKTLIHKSRKRARVGILLGIPILLFVCGIGLISVGGWNYMKQAYFLSRLFIRDEYNIENVATVKVDDNNIKFPYLGQEFGELIIESASIHYPVIQGDRDVDLLNGIAHSDSSRFPGENGNVVLAGHSETVFKNLGKVKKDDSIIFNTSYGKYVYKVSEIKIVEANDRTVTIPSDKEKLTIYTCYPFNTIGIPPQRYIVIGELIEGAMLLREGGSQ</sequence>
<evidence type="ECO:0000256" key="3">
    <source>
        <dbReference type="SAM" id="Phobius"/>
    </source>
</evidence>
<protein>
    <submittedName>
        <fullName evidence="4">Sortase</fullName>
    </submittedName>
</protein>
<dbReference type="GO" id="GO:0016787">
    <property type="term" value="F:hydrolase activity"/>
    <property type="evidence" value="ECO:0007669"/>
    <property type="project" value="UniProtKB-KW"/>
</dbReference>
<accession>A0A919S2W1</accession>
<dbReference type="CDD" id="cd05828">
    <property type="entry name" value="Sortase_D_1"/>
    <property type="match status" value="1"/>
</dbReference>
<dbReference type="EMBL" id="BOPZ01000031">
    <property type="protein sequence ID" value="GIM30250.1"/>
    <property type="molecule type" value="Genomic_DNA"/>
</dbReference>
<dbReference type="SUPFAM" id="SSF63817">
    <property type="entry name" value="Sortase"/>
    <property type="match status" value="1"/>
</dbReference>
<dbReference type="Proteomes" id="UP000679179">
    <property type="component" value="Unassembled WGS sequence"/>
</dbReference>
<dbReference type="Gene3D" id="2.40.260.10">
    <property type="entry name" value="Sortase"/>
    <property type="match status" value="1"/>
</dbReference>
<dbReference type="NCBIfam" id="TIGR01076">
    <property type="entry name" value="sortase_fam"/>
    <property type="match status" value="1"/>
</dbReference>
<reference evidence="4" key="1">
    <citation type="submission" date="2021-03" db="EMBL/GenBank/DDBJ databases">
        <title>Taxonomic study of Clostridium polyendosporum from meadow-gley soil under rice.</title>
        <authorList>
            <person name="Kobayashi H."/>
            <person name="Tanizawa Y."/>
            <person name="Yagura M."/>
        </authorList>
    </citation>
    <scope>NUCLEOTIDE SEQUENCE</scope>
    <source>
        <strain evidence="4">JCM 30710</strain>
    </source>
</reference>